<dbReference type="Gene3D" id="3.20.20.70">
    <property type="entry name" value="Aldolase class I"/>
    <property type="match status" value="1"/>
</dbReference>
<dbReference type="InterPro" id="IPR001155">
    <property type="entry name" value="OxRdtase_FMN_N"/>
</dbReference>
<dbReference type="GO" id="GO:0050661">
    <property type="term" value="F:NADP binding"/>
    <property type="evidence" value="ECO:0007669"/>
    <property type="project" value="InterPro"/>
</dbReference>
<dbReference type="STRING" id="1190417.SAMN05660690_0888"/>
<dbReference type="GO" id="GO:0003959">
    <property type="term" value="F:NADPH dehydrogenase activity"/>
    <property type="evidence" value="ECO:0007669"/>
    <property type="project" value="InterPro"/>
</dbReference>
<dbReference type="RefSeq" id="WP_091363454.1">
    <property type="nucleotide sequence ID" value="NZ_FMZF01000001.1"/>
</dbReference>
<feature type="domain" description="NADH:flavin oxidoreductase/NADH oxidase N-terminal" evidence="7">
    <location>
        <begin position="11"/>
        <end position="350"/>
    </location>
</feature>
<dbReference type="OrthoDB" id="3169239at2"/>
<dbReference type="InterPro" id="IPR013785">
    <property type="entry name" value="Aldolase_TIM"/>
</dbReference>
<gene>
    <name evidence="8" type="ORF">SAMN05660690_0888</name>
</gene>
<feature type="region of interest" description="Disordered" evidence="6">
    <location>
        <begin position="375"/>
        <end position="413"/>
    </location>
</feature>
<dbReference type="InterPro" id="IPR044152">
    <property type="entry name" value="YqjM-like"/>
</dbReference>
<dbReference type="SUPFAM" id="SSF51395">
    <property type="entry name" value="FMN-linked oxidoreductases"/>
    <property type="match status" value="1"/>
</dbReference>
<evidence type="ECO:0000313" key="9">
    <source>
        <dbReference type="Proteomes" id="UP000199416"/>
    </source>
</evidence>
<dbReference type="PANTHER" id="PTHR43303:SF4">
    <property type="entry name" value="NADPH DEHYDROGENASE C23G7.10C-RELATED"/>
    <property type="match status" value="1"/>
</dbReference>
<keyword evidence="9" id="KW-1185">Reference proteome</keyword>
<dbReference type="Pfam" id="PF00724">
    <property type="entry name" value="Oxidored_FMN"/>
    <property type="match status" value="1"/>
</dbReference>
<evidence type="ECO:0000256" key="2">
    <source>
        <dbReference type="ARBA" id="ARBA00022630"/>
    </source>
</evidence>
<reference evidence="9" key="1">
    <citation type="submission" date="2016-10" db="EMBL/GenBank/DDBJ databases">
        <authorList>
            <person name="Varghese N."/>
            <person name="Submissions S."/>
        </authorList>
    </citation>
    <scope>NUCLEOTIDE SEQUENCE [LARGE SCALE GENOMIC DNA]</scope>
    <source>
        <strain evidence="9">DSM 45421</strain>
    </source>
</reference>
<evidence type="ECO:0000256" key="3">
    <source>
        <dbReference type="ARBA" id="ARBA00022643"/>
    </source>
</evidence>
<name>A0A1G6JM54_9ACTN</name>
<keyword evidence="2" id="KW-0285">Flavoprotein</keyword>
<accession>A0A1G6JM54</accession>
<evidence type="ECO:0000256" key="6">
    <source>
        <dbReference type="SAM" id="MobiDB-lite"/>
    </source>
</evidence>
<dbReference type="Proteomes" id="UP000199416">
    <property type="component" value="Unassembled WGS sequence"/>
</dbReference>
<dbReference type="EMBL" id="FMZF01000001">
    <property type="protein sequence ID" value="SDC19793.1"/>
    <property type="molecule type" value="Genomic_DNA"/>
</dbReference>
<feature type="region of interest" description="Disordered" evidence="6">
    <location>
        <begin position="117"/>
        <end position="140"/>
    </location>
</feature>
<evidence type="ECO:0000313" key="8">
    <source>
        <dbReference type="EMBL" id="SDC19793.1"/>
    </source>
</evidence>
<keyword evidence="3" id="KW-0288">FMN</keyword>
<keyword evidence="4" id="KW-0521">NADP</keyword>
<proteinExistence type="predicted"/>
<protein>
    <submittedName>
        <fullName evidence="8">2,4-dienoyl-CoA reductase</fullName>
    </submittedName>
</protein>
<sequence>MTSPTPATPALLTPLTLRGVTLPNRLVVAPMCQYSVRDGLVGDYHLVHLGRFALGGFGTVVVEATAVTPEGRISHGDVGLWSDGHVPGLARTAEFLRAHGAVAGIQLAHAGAKASSHRPWEGGAAVTPEDARPGEAPWPTVSASAVPAGPGWPVPHELTVAELGEVREAFAAATRRSLAAGFDVVEVHAAHGYLLHQFLSPLSNRRTDGYGGSREARTRFPLEVVEAVRAEWPEDRPLFVRVSAVDGSPGGITLEDTVAFAAELRARGVDVVDVSGGGLGGWQHPLGYGYQVPFAARVRAEADVAAMAVGLIVDPHQAEAVVAAGLADLVAVAREAQEDPNFAVHAARELTGRYDAYPVQAGPRLGRRREFLGMLGPWTGPGPVQTKDPRSPHPSPAQGGPLNGGRRNQPAAP</sequence>
<dbReference type="GO" id="GO:0010181">
    <property type="term" value="F:FMN binding"/>
    <property type="evidence" value="ECO:0007669"/>
    <property type="project" value="InterPro"/>
</dbReference>
<organism evidence="8 9">
    <name type="scientific">Geodermatophilus telluris</name>
    <dbReference type="NCBI Taxonomy" id="1190417"/>
    <lineage>
        <taxon>Bacteria</taxon>
        <taxon>Bacillati</taxon>
        <taxon>Actinomycetota</taxon>
        <taxon>Actinomycetes</taxon>
        <taxon>Geodermatophilales</taxon>
        <taxon>Geodermatophilaceae</taxon>
        <taxon>Geodermatophilus</taxon>
    </lineage>
</organism>
<evidence type="ECO:0000256" key="5">
    <source>
        <dbReference type="ARBA" id="ARBA00023002"/>
    </source>
</evidence>
<evidence type="ECO:0000256" key="4">
    <source>
        <dbReference type="ARBA" id="ARBA00022857"/>
    </source>
</evidence>
<dbReference type="AlphaFoldDB" id="A0A1G6JM54"/>
<dbReference type="CDD" id="cd02932">
    <property type="entry name" value="OYE_YqiM_FMN"/>
    <property type="match status" value="1"/>
</dbReference>
<evidence type="ECO:0000256" key="1">
    <source>
        <dbReference type="ARBA" id="ARBA00001917"/>
    </source>
</evidence>
<evidence type="ECO:0000259" key="7">
    <source>
        <dbReference type="Pfam" id="PF00724"/>
    </source>
</evidence>
<comment type="cofactor">
    <cofactor evidence="1">
        <name>FMN</name>
        <dbReference type="ChEBI" id="CHEBI:58210"/>
    </cofactor>
</comment>
<keyword evidence="5" id="KW-0560">Oxidoreductase</keyword>
<dbReference type="PANTHER" id="PTHR43303">
    <property type="entry name" value="NADPH DEHYDROGENASE C23G7.10C-RELATED"/>
    <property type="match status" value="1"/>
</dbReference>